<evidence type="ECO:0000313" key="1">
    <source>
        <dbReference type="EMBL" id="CAI9928367.1"/>
    </source>
</evidence>
<keyword evidence="3" id="KW-1185">Reference proteome</keyword>
<dbReference type="EMBL" id="CAXDID020000379">
    <property type="protein sequence ID" value="CAL6084525.1"/>
    <property type="molecule type" value="Genomic_DNA"/>
</dbReference>
<evidence type="ECO:0000313" key="2">
    <source>
        <dbReference type="EMBL" id="CAL6084525.1"/>
    </source>
</evidence>
<dbReference type="Proteomes" id="UP001642409">
    <property type="component" value="Unassembled WGS sequence"/>
</dbReference>
<sequence length="1617" mass="176334">MIFIASGQQLSGLVLQTYQIIIITETTIQYRLNASQSSGLISCTLQQLSEFSLNNVRIIGCHFQLQAETAYLISILGVPQSVNISSLTVCVDSMVNRVGVSNYSLVQIGTELRQCVAVCQKDTASVYGICISELQFASMQPNSTLLCVDPFLFNGSQCICKEGFVLNGTVCANIVESLRIFEQNIKSNNDKIIKQINVSFDYDQLQQHIINNLFNIQYIIQLQQNETIKFALNIFNQQNFVNENVNNLQVYTSNNISMINNSISRVINISKFVSKLIQKQIDNIQQLEPCINIINNSIIVTQKNVEYINSTINILYQQLKENVFYNNQSLNLQINDIVTNICSKVSSLTHQLNEKQVLINSSLYPIYSSIESFDQLLTNINKSTFDLSNANTLKIENFTNIIFQNISTLQTQLNCSINQSQQLYQNITQNIEQNLLTNLSMLKNTDVESKLMLLNESGFNFQKYLQNSSKTANQAIDNLSQIFLSKQTDLDSDLALITQSHHYLNNNMSELQAQISALKIDREQALMDTVQSAIISSTQQAVERDFDFSLRFPPIFVQTFDIQSISHSISSLSSYIQINNAFINVEDSVLQSQFQLIQQSFFYNLKVQIGAQNVSSGSIFAGVSYAVLNQIILISRVGTIITVSGALNVITQESITVRNMLLNVIIAATGTFSLVDTVKTLNVHKYQVLGSYSGSQQICLGVLNANTCQIYINQFNFAPDLYVAGNMSSFIISSANQSSLQIFEAKIQLGEQSNSNLISSISTTIINYQFGGVACYSIDSTIYVKSITFEQYYQINVDFVGYMGIIVCSAVKSVVSITNICLQAVLNFKTNSVVNCTGIVGILIGNVSISESSVNLSIGQAIYINFGILGYVQGGDSTIVNNIEIQYFQEYKNSFALNENNIAVIIGNTCATTTKISDIFLQNIILRGKQYIGLVIGNQSNGKTNLQNIALLNIQVYGQYCAAFIGRSQATIIINKILLNKSIVVANESNNQYAGAVVSLSSQANIFASNCIISMTNISAQCQSITKDAFSSGFISYCTRSNISVNNYSVFSSNIVQQNYAYKGLSTGLVSFLSQSYLTIMYAQVFMSNLTNSPLNACYSYSAGFIGQAMLQSAVEILQSDVINSTIQSIVKDQSVYNAGYISYIELSTLQLFKCNIDLTNIRTNTQIKSGSQMVTGGIIGSMVTVMLNMMNCSALQICITVNSGQEPYSYTGGIIGQIKTNSVVNVNNTNISKSNLSTINSAIYSYIGAFLGEIQASSLKILRINSYMNNISGTSQNIQLSSGLIASAQSILTIDQVNITFCKILSVSNTDFSSSSGILASISATLNIYNIIINSCVISSNGYNDAQTGGIVGNNSINTVNITFVLVINCTITAASVANIVSVGAIYGLIQSTNTTISNCNIISSIISAVTSQFYSCYGGGILGFIKGYSNITILNSSVINSDIFTKSGQGESYSGGLIGIMNGYENTNKSIYTIISSIVKNSTIRVEGGFTSGTGGLIGHIFFAYATVTDSQVISVQQIAKTFTNCSCINGGIIASIQGSRLILKNSFVSSLTQQFGTGSIIGGVVVGLYQRAQLNISSSYSTGINKINGVQIENCPVFLNQTANENTNITVRGC</sequence>
<evidence type="ECO:0000313" key="3">
    <source>
        <dbReference type="Proteomes" id="UP001642409"/>
    </source>
</evidence>
<dbReference type="EMBL" id="CATOUU010000391">
    <property type="protein sequence ID" value="CAI9928367.1"/>
    <property type="molecule type" value="Genomic_DNA"/>
</dbReference>
<reference evidence="2 3" key="2">
    <citation type="submission" date="2024-07" db="EMBL/GenBank/DDBJ databases">
        <authorList>
            <person name="Akdeniz Z."/>
        </authorList>
    </citation>
    <scope>NUCLEOTIDE SEQUENCE [LARGE SCALE GENOMIC DNA]</scope>
</reference>
<proteinExistence type="predicted"/>
<protein>
    <submittedName>
        <fullName evidence="2">Hypothetical_protein</fullName>
    </submittedName>
</protein>
<accession>A0AA86P184</accession>
<reference evidence="1" key="1">
    <citation type="submission" date="2023-06" db="EMBL/GenBank/DDBJ databases">
        <authorList>
            <person name="Kurt Z."/>
        </authorList>
    </citation>
    <scope>NUCLEOTIDE SEQUENCE</scope>
</reference>
<comment type="caution">
    <text evidence="1">The sequence shown here is derived from an EMBL/GenBank/DDBJ whole genome shotgun (WGS) entry which is preliminary data.</text>
</comment>
<organism evidence="1">
    <name type="scientific">Hexamita inflata</name>
    <dbReference type="NCBI Taxonomy" id="28002"/>
    <lineage>
        <taxon>Eukaryota</taxon>
        <taxon>Metamonada</taxon>
        <taxon>Diplomonadida</taxon>
        <taxon>Hexamitidae</taxon>
        <taxon>Hexamitinae</taxon>
        <taxon>Hexamita</taxon>
    </lineage>
</organism>
<gene>
    <name evidence="1" type="ORF">HINF_LOCUS16012</name>
    <name evidence="2" type="ORF">HINF_LOCUS62247</name>
</gene>
<name>A0AA86P184_9EUKA</name>